<keyword evidence="10" id="KW-1185">Reference proteome</keyword>
<reference evidence="9" key="1">
    <citation type="submission" date="2021-01" db="UniProtKB">
        <authorList>
            <consortium name="EnsemblMetazoa"/>
        </authorList>
    </citation>
    <scope>IDENTIFICATION</scope>
</reference>
<dbReference type="InterPro" id="IPR007502">
    <property type="entry name" value="Helicase-assoc_dom"/>
</dbReference>
<dbReference type="PROSITE" id="PS51194">
    <property type="entry name" value="HELICASE_CTER"/>
    <property type="match status" value="1"/>
</dbReference>
<evidence type="ECO:0000256" key="4">
    <source>
        <dbReference type="ARBA" id="ARBA00022840"/>
    </source>
</evidence>
<feature type="domain" description="Helicase ATP-binding" evidence="7">
    <location>
        <begin position="134"/>
        <end position="296"/>
    </location>
</feature>
<keyword evidence="2" id="KW-0378">Hydrolase</keyword>
<dbReference type="GeneID" id="136802736"/>
<dbReference type="InterPro" id="IPR011545">
    <property type="entry name" value="DEAD/DEAH_box_helicase_dom"/>
</dbReference>
<keyword evidence="1" id="KW-0547">Nucleotide-binding</keyword>
<accession>A0A7M5VC38</accession>
<protein>
    <submittedName>
        <fullName evidence="9">Uncharacterized protein</fullName>
    </submittedName>
</protein>
<dbReference type="CDD" id="cd17917">
    <property type="entry name" value="DEXHc_RHA-like"/>
    <property type="match status" value="1"/>
</dbReference>
<name>A0A7M5VC38_9CNID</name>
<dbReference type="SUPFAM" id="SSF52540">
    <property type="entry name" value="P-loop containing nucleoside triphosphate hydrolases"/>
    <property type="match status" value="1"/>
</dbReference>
<dbReference type="GO" id="GO:0005524">
    <property type="term" value="F:ATP binding"/>
    <property type="evidence" value="ECO:0007669"/>
    <property type="project" value="UniProtKB-KW"/>
</dbReference>
<dbReference type="Pfam" id="PF00271">
    <property type="entry name" value="Helicase_C"/>
    <property type="match status" value="1"/>
</dbReference>
<evidence type="ECO:0000313" key="9">
    <source>
        <dbReference type="EnsemblMetazoa" id="CLYHEMP007642.1"/>
    </source>
</evidence>
<evidence type="ECO:0000256" key="1">
    <source>
        <dbReference type="ARBA" id="ARBA00022741"/>
    </source>
</evidence>
<keyword evidence="6" id="KW-0175">Coiled coil</keyword>
<feature type="coiled-coil region" evidence="6">
    <location>
        <begin position="34"/>
        <end position="85"/>
    </location>
</feature>
<dbReference type="InterPro" id="IPR027417">
    <property type="entry name" value="P-loop_NTPase"/>
</dbReference>
<dbReference type="PANTHER" id="PTHR18934:SF91">
    <property type="entry name" value="PRE-MRNA-SPLICING FACTOR ATP-DEPENDENT RNA HELICASE PRP16"/>
    <property type="match status" value="1"/>
</dbReference>
<dbReference type="GO" id="GO:0003723">
    <property type="term" value="F:RNA binding"/>
    <property type="evidence" value="ECO:0007669"/>
    <property type="project" value="TreeGrafter"/>
</dbReference>
<organism evidence="9 10">
    <name type="scientific">Clytia hemisphaerica</name>
    <dbReference type="NCBI Taxonomy" id="252671"/>
    <lineage>
        <taxon>Eukaryota</taxon>
        <taxon>Metazoa</taxon>
        <taxon>Cnidaria</taxon>
        <taxon>Hydrozoa</taxon>
        <taxon>Hydroidolina</taxon>
        <taxon>Leptothecata</taxon>
        <taxon>Obeliida</taxon>
        <taxon>Clytiidae</taxon>
        <taxon>Clytia</taxon>
    </lineage>
</organism>
<dbReference type="PANTHER" id="PTHR18934">
    <property type="entry name" value="ATP-DEPENDENT RNA HELICASE"/>
    <property type="match status" value="1"/>
</dbReference>
<dbReference type="PROSITE" id="PS51192">
    <property type="entry name" value="HELICASE_ATP_BIND_1"/>
    <property type="match status" value="1"/>
</dbReference>
<dbReference type="GO" id="GO:0016787">
    <property type="term" value="F:hydrolase activity"/>
    <property type="evidence" value="ECO:0007669"/>
    <property type="project" value="UniProtKB-KW"/>
</dbReference>
<dbReference type="InterPro" id="IPR014001">
    <property type="entry name" value="Helicase_ATP-bd"/>
</dbReference>
<evidence type="ECO:0000256" key="2">
    <source>
        <dbReference type="ARBA" id="ARBA00022801"/>
    </source>
</evidence>
<dbReference type="RefSeq" id="XP_066915587.1">
    <property type="nucleotide sequence ID" value="XM_067059486.1"/>
</dbReference>
<keyword evidence="4" id="KW-0067">ATP-binding</keyword>
<dbReference type="SMART" id="SM00487">
    <property type="entry name" value="DEXDc"/>
    <property type="match status" value="1"/>
</dbReference>
<feature type="domain" description="Helicase C-terminal" evidence="8">
    <location>
        <begin position="320"/>
        <end position="494"/>
    </location>
</feature>
<dbReference type="AlphaFoldDB" id="A0A7M5VC38"/>
<evidence type="ECO:0000259" key="8">
    <source>
        <dbReference type="PROSITE" id="PS51194"/>
    </source>
</evidence>
<sequence length="904" mass="102335">MSFIKSFEKLSVKSSSNVGTFDFMKVKSTSKNLLTNKNEEIVQVKQKIEDIKDEAFGISVPVYKANELMQEIEAEKALLKELQSQYDVYEKFVDKVLDDCLLTGDLTELQQSFKLESKRFEASLPIYAKKNEIIETVDKWPVTILTAETGSGKSTQVVQYLQQSHPDATIVCTQPRKVAAMSLANRVSEELETDVGDLVGYCVGARADCGPGTRIVYMTDHMLLNECLNDPNLSKYEYVIVDEAHERSISTDLLMAMIKKAIVKRRGNLKLVISSATIDPTIFSDYFLGFSKRLHVSGRTYPVEALYEKVTIGMNYLQVSVTKAKELHKNEDLDGDVLVFLTTPAETERAQELMNADPIMSAGVQCLVLHGRLQPEDQQLVFKPTRKGKRKIVFATNSAETSITIPNIKYVIDSGMVKEKHYDREKNASLLTVRPVNKSSAEQRMGRAGRTQPGKCYRLYTEEEYREMQDEMLPEILRENLGLAMLKLYEFDIGDPFKYDFVQAPPEQALMLAKQELKDLGAIKGNRLTNFGKMMAKLDIEPKLGKFVSLCIEEGYGYDAMVIAAVCSIGGSVFFRVGTEDVKQLSDRLKTRFCDIDGDLYTYLEVYKEWSEAPETQKNSWCVANSMNAKSLRFTRDLINDMVKNVKPLGHAIVKRFHDLEEVKEIVPKYLTQCFPASLAYYSGHPRGGYYITGYEPERFYMHPSAALSFLNRYPKWILFTEILTTSRTYLINTIDIPEWLANRVNTKSVQCCKQWIVGREMSKALGFGKVHCHIEKKLQSDISQNIYIDFDSNNGKVSLFCTPEFKYEAVSVLSKVIDFERKCLANRPLEIPLSDHNTTCVVIGQGGACSTLLYSGEFSGLLIRGLAEDVERNHVEDALKVFGKVVDVVKILQVLLVGQDYIR</sequence>
<dbReference type="Pfam" id="PF00270">
    <property type="entry name" value="DEAD"/>
    <property type="match status" value="1"/>
</dbReference>
<evidence type="ECO:0000313" key="10">
    <source>
        <dbReference type="Proteomes" id="UP000594262"/>
    </source>
</evidence>
<dbReference type="CDD" id="cd18791">
    <property type="entry name" value="SF2_C_RHA"/>
    <property type="match status" value="1"/>
</dbReference>
<dbReference type="Gene3D" id="3.40.50.300">
    <property type="entry name" value="P-loop containing nucleotide triphosphate hydrolases"/>
    <property type="match status" value="2"/>
</dbReference>
<dbReference type="Gene3D" id="1.20.120.1080">
    <property type="match status" value="1"/>
</dbReference>
<evidence type="ECO:0000256" key="5">
    <source>
        <dbReference type="ARBA" id="ARBA00038040"/>
    </source>
</evidence>
<dbReference type="OrthoDB" id="6144055at2759"/>
<proteinExistence type="inferred from homology"/>
<dbReference type="Proteomes" id="UP000594262">
    <property type="component" value="Unplaced"/>
</dbReference>
<dbReference type="EnsemblMetazoa" id="CLYHEMT007642.1">
    <property type="protein sequence ID" value="CLYHEMP007642.1"/>
    <property type="gene ID" value="CLYHEMG007642"/>
</dbReference>
<dbReference type="SMART" id="SM00847">
    <property type="entry name" value="HA2"/>
    <property type="match status" value="1"/>
</dbReference>
<dbReference type="SMART" id="SM00490">
    <property type="entry name" value="HELICc"/>
    <property type="match status" value="1"/>
</dbReference>
<dbReference type="InterPro" id="IPR001650">
    <property type="entry name" value="Helicase_C-like"/>
</dbReference>
<keyword evidence="3" id="KW-0347">Helicase</keyword>
<evidence type="ECO:0000256" key="3">
    <source>
        <dbReference type="ARBA" id="ARBA00022806"/>
    </source>
</evidence>
<evidence type="ECO:0000256" key="6">
    <source>
        <dbReference type="SAM" id="Coils"/>
    </source>
</evidence>
<dbReference type="GO" id="GO:0034458">
    <property type="term" value="F:3'-5' RNA helicase activity"/>
    <property type="evidence" value="ECO:0007669"/>
    <property type="project" value="TreeGrafter"/>
</dbReference>
<evidence type="ECO:0000259" key="7">
    <source>
        <dbReference type="PROSITE" id="PS51192"/>
    </source>
</evidence>
<comment type="similarity">
    <text evidence="5">Belongs to the DEAD box helicase family. DEAH subfamily. PRP16 sub-subfamily.</text>
</comment>